<reference evidence="1" key="1">
    <citation type="submission" date="2014-07" db="EMBL/GenBank/DDBJ databases">
        <title>Identification of a novel salt tolerance gene in wild soybean by whole-genome sequencing.</title>
        <authorList>
            <person name="Lam H.-M."/>
            <person name="Qi X."/>
            <person name="Li M.-W."/>
            <person name="Liu X."/>
            <person name="Xie M."/>
            <person name="Ni M."/>
            <person name="Xu X."/>
        </authorList>
    </citation>
    <scope>NUCLEOTIDE SEQUENCE [LARGE SCALE GENOMIC DNA]</scope>
    <source>
        <tissue evidence="1">Root</tissue>
    </source>
</reference>
<keyword evidence="3" id="KW-1185">Reference proteome</keyword>
<proteinExistence type="predicted"/>
<protein>
    <submittedName>
        <fullName evidence="1">Uncharacterized protein</fullName>
    </submittedName>
</protein>
<gene>
    <name evidence="2" type="ORF">D0Y65_033058</name>
    <name evidence="1" type="ORF">glysoja_035166</name>
</gene>
<dbReference type="EMBL" id="KN641181">
    <property type="protein sequence ID" value="KHN46490.1"/>
    <property type="molecule type" value="Genomic_DNA"/>
</dbReference>
<dbReference type="Proteomes" id="UP000289340">
    <property type="component" value="Chromosome 12"/>
</dbReference>
<reference evidence="2 3" key="2">
    <citation type="submission" date="2018-09" db="EMBL/GenBank/DDBJ databases">
        <title>A high-quality reference genome of wild soybean provides a powerful tool to mine soybean genomes.</title>
        <authorList>
            <person name="Xie M."/>
            <person name="Chung C.Y.L."/>
            <person name="Li M.-W."/>
            <person name="Wong F.-L."/>
            <person name="Chan T.-F."/>
            <person name="Lam H.-M."/>
        </authorList>
    </citation>
    <scope>NUCLEOTIDE SEQUENCE [LARGE SCALE GENOMIC DNA]</scope>
    <source>
        <strain evidence="3">cv. W05</strain>
        <tissue evidence="2">Hypocotyl of etiolated seedlings</tissue>
    </source>
</reference>
<sequence>MGNSHLLGNRGPQLIPCRLQLGRSAAIDVSRRVDEGINEVWTLLYTIKESWWNFFYKYSTNCMLSLTKYVDSDGNLCMVKLSLDETDVYSNWGDFSFTIQRTGTSSFLQMHPNMVWADFQSIMSMKTNNAVDACGVSTQTVLYLYRRGKRGGLVVTECKRNRGDKEANAVTMAHYFANSDDDKDIGLSVVAKIRAALNGKLDVTVEGPEQHPAFSLLHMFDEVNRTRSWKPAIFSHCAANIRGAREPGNRQNVRIIDNGDGEKYMGGPIGCHIERYEDHRRLVLSDSEDILPRRARAHRQKARGIVNGARLMGNDRRSMFLQPEDDDTDDGDGVRFPRCSGNISVNIAQEHKLFFQPAANPFINK</sequence>
<evidence type="ECO:0000313" key="3">
    <source>
        <dbReference type="Proteomes" id="UP000289340"/>
    </source>
</evidence>
<evidence type="ECO:0000313" key="1">
    <source>
        <dbReference type="EMBL" id="KHN46490.1"/>
    </source>
</evidence>
<evidence type="ECO:0000313" key="2">
    <source>
        <dbReference type="EMBL" id="RZB73728.1"/>
    </source>
</evidence>
<name>A0A0B2SNG8_GLYSO</name>
<dbReference type="AlphaFoldDB" id="A0A0B2SNG8"/>
<dbReference type="EMBL" id="QZWG01000012">
    <property type="protein sequence ID" value="RZB73728.1"/>
    <property type="molecule type" value="Genomic_DNA"/>
</dbReference>
<organism evidence="1">
    <name type="scientific">Glycine soja</name>
    <name type="common">Wild soybean</name>
    <dbReference type="NCBI Taxonomy" id="3848"/>
    <lineage>
        <taxon>Eukaryota</taxon>
        <taxon>Viridiplantae</taxon>
        <taxon>Streptophyta</taxon>
        <taxon>Embryophyta</taxon>
        <taxon>Tracheophyta</taxon>
        <taxon>Spermatophyta</taxon>
        <taxon>Magnoliopsida</taxon>
        <taxon>eudicotyledons</taxon>
        <taxon>Gunneridae</taxon>
        <taxon>Pentapetalae</taxon>
        <taxon>rosids</taxon>
        <taxon>fabids</taxon>
        <taxon>Fabales</taxon>
        <taxon>Fabaceae</taxon>
        <taxon>Papilionoideae</taxon>
        <taxon>50 kb inversion clade</taxon>
        <taxon>NPAAA clade</taxon>
        <taxon>indigoferoid/millettioid clade</taxon>
        <taxon>Phaseoleae</taxon>
        <taxon>Glycine</taxon>
        <taxon>Glycine subgen. Soja</taxon>
    </lineage>
</organism>
<dbReference type="Proteomes" id="UP000053555">
    <property type="component" value="Unassembled WGS sequence"/>
</dbReference>
<accession>A0A0B2SNG8</accession>